<dbReference type="AlphaFoldDB" id="L8GB41"/>
<dbReference type="Proteomes" id="UP000011064">
    <property type="component" value="Unassembled WGS sequence"/>
</dbReference>
<keyword evidence="2" id="KW-0560">Oxidoreductase</keyword>
<dbReference type="PANTHER" id="PTHR43872:SF1">
    <property type="entry name" value="MONOOXYGENASE, PUTATIVE (AFU_ORTHOLOGUE AFUA_8G02570)-RELATED"/>
    <property type="match status" value="1"/>
</dbReference>
<dbReference type="HOGENOM" id="CLU_1571320_0_0_1"/>
<dbReference type="STRING" id="658429.L8GB41"/>
<comment type="cofactor">
    <cofactor evidence="1">
        <name>FAD</name>
        <dbReference type="ChEBI" id="CHEBI:57692"/>
    </cofactor>
</comment>
<proteinExistence type="predicted"/>
<gene>
    <name evidence="4" type="ORF">GMDG_04681</name>
</gene>
<keyword evidence="5" id="KW-1185">Reference proteome</keyword>
<dbReference type="InterPro" id="IPR051820">
    <property type="entry name" value="FAD-binding_MO"/>
</dbReference>
<name>L8GB41_PSED2</name>
<keyword evidence="2" id="KW-0503">Monooxygenase</keyword>
<dbReference type="EMBL" id="GL573256">
    <property type="protein sequence ID" value="ELR10297.1"/>
    <property type="molecule type" value="Genomic_DNA"/>
</dbReference>
<feature type="compositionally biased region" description="Low complexity" evidence="3">
    <location>
        <begin position="64"/>
        <end position="78"/>
    </location>
</feature>
<reference evidence="5" key="1">
    <citation type="submission" date="2010-09" db="EMBL/GenBank/DDBJ databases">
        <title>The genome sequence of Geomyces destructans 20631-21.</title>
        <authorList>
            <consortium name="The Broad Institute Genome Sequencing Platform"/>
            <person name="Cuomo C.A."/>
            <person name="Blehert D.S."/>
            <person name="Lorch J.M."/>
            <person name="Young S.K."/>
            <person name="Zeng Q."/>
            <person name="Gargeya S."/>
            <person name="Fitzgerald M."/>
            <person name="Haas B."/>
            <person name="Abouelleil A."/>
            <person name="Alvarado L."/>
            <person name="Arachchi H.M."/>
            <person name="Berlin A."/>
            <person name="Brown A."/>
            <person name="Chapman S.B."/>
            <person name="Chen Z."/>
            <person name="Dunbar C."/>
            <person name="Freedman E."/>
            <person name="Gearin G."/>
            <person name="Gellesch M."/>
            <person name="Goldberg J."/>
            <person name="Griggs A."/>
            <person name="Gujja S."/>
            <person name="Heiman D."/>
            <person name="Howarth C."/>
            <person name="Larson L."/>
            <person name="Lui A."/>
            <person name="MacDonald P.J.P."/>
            <person name="Montmayeur A."/>
            <person name="Murphy C."/>
            <person name="Neiman D."/>
            <person name="Pearson M."/>
            <person name="Priest M."/>
            <person name="Roberts A."/>
            <person name="Saif S."/>
            <person name="Shea T."/>
            <person name="Shenoy N."/>
            <person name="Sisk P."/>
            <person name="Stolte C."/>
            <person name="Sykes S."/>
            <person name="Wortman J."/>
            <person name="Nusbaum C."/>
            <person name="Birren B."/>
        </authorList>
    </citation>
    <scope>NUCLEOTIDE SEQUENCE [LARGE SCALE GENOMIC DNA]</scope>
    <source>
        <strain evidence="5">ATCC MYA-4855 / 20631-21</strain>
    </source>
</reference>
<dbReference type="VEuPathDB" id="FungiDB:GMDG_04681"/>
<evidence type="ECO:0000256" key="1">
    <source>
        <dbReference type="ARBA" id="ARBA00001974"/>
    </source>
</evidence>
<dbReference type="InParanoid" id="L8GB41"/>
<sequence>MLALTKMHLPKGTMMEPDWVPSYNPWEQRLCTSPDADFFLGLKTGKSDVVLMPSPSRTGGPCTPISSSQPPVSASASPERSPWMMVQDLPNMAFPSGYLHSSWTLGTDATAVMACRLIKHMQAQNISAPVPRLSLGGKEDMEDNSCQMSSTYMRHGKSAVPEGGGVCMRA</sequence>
<evidence type="ECO:0000313" key="4">
    <source>
        <dbReference type="EMBL" id="ELR10297.1"/>
    </source>
</evidence>
<dbReference type="PANTHER" id="PTHR43872">
    <property type="entry name" value="MONOOXYGENASE, PUTATIVE (AFU_ORTHOLOGUE AFUA_8G02570)-RELATED"/>
    <property type="match status" value="1"/>
</dbReference>
<organism evidence="4 5">
    <name type="scientific">Pseudogymnoascus destructans (strain ATCC MYA-4855 / 20631-21)</name>
    <name type="common">Bat white-nose syndrome fungus</name>
    <name type="synonym">Geomyces destructans</name>
    <dbReference type="NCBI Taxonomy" id="658429"/>
    <lineage>
        <taxon>Eukaryota</taxon>
        <taxon>Fungi</taxon>
        <taxon>Dikarya</taxon>
        <taxon>Ascomycota</taxon>
        <taxon>Pezizomycotina</taxon>
        <taxon>Leotiomycetes</taxon>
        <taxon>Thelebolales</taxon>
        <taxon>Thelebolaceae</taxon>
        <taxon>Pseudogymnoascus</taxon>
    </lineage>
</organism>
<evidence type="ECO:0000256" key="3">
    <source>
        <dbReference type="SAM" id="MobiDB-lite"/>
    </source>
</evidence>
<evidence type="ECO:0000313" key="5">
    <source>
        <dbReference type="Proteomes" id="UP000011064"/>
    </source>
</evidence>
<evidence type="ECO:0000256" key="2">
    <source>
        <dbReference type="ARBA" id="ARBA00023033"/>
    </source>
</evidence>
<feature type="region of interest" description="Disordered" evidence="3">
    <location>
        <begin position="52"/>
        <end position="78"/>
    </location>
</feature>
<dbReference type="GO" id="GO:0004497">
    <property type="term" value="F:monooxygenase activity"/>
    <property type="evidence" value="ECO:0007669"/>
    <property type="project" value="UniProtKB-KW"/>
</dbReference>
<accession>L8GB41</accession>
<protein>
    <submittedName>
        <fullName evidence="4">Uncharacterized protein</fullName>
    </submittedName>
</protein>